<feature type="signal peptide" evidence="3">
    <location>
        <begin position="1"/>
        <end position="23"/>
    </location>
</feature>
<dbReference type="SUPFAM" id="SSF63829">
    <property type="entry name" value="Calcium-dependent phosphotriesterase"/>
    <property type="match status" value="1"/>
</dbReference>
<dbReference type="PROSITE" id="PS51125">
    <property type="entry name" value="NHL"/>
    <property type="match status" value="1"/>
</dbReference>
<dbReference type="Gene3D" id="2.120.10.30">
    <property type="entry name" value="TolB, C-terminal domain"/>
    <property type="match status" value="2"/>
</dbReference>
<sequence length="403" mass="40110">MRINSAFLGFATLFALTACGGSAGTASPDVSTSAASGVTVTTTTTTAGVPVTTTGVTTLAPGANVTLLLGQTVAVPAGTTVRAPDGSTINIFGTSNTVNVVPGSIVSVPDSATGPANNTISAGAAATVGDPNALQTTLVAGNSSLMPSAAVDGVGAQAAFSGFGQIVAGADGNLIAIDRGSLRKITPAGVVTTLFPGMYIDWLGLAVDASGNLYGVNSAMALVKLSPSGVLTTLNDHWKTRPAIPDGPERLAIDSAGNIYAADFGGKRVVKFTPDGTMSELAGASASLRGPSALALDAQGNVYVNDSSAIRKLTPAGVMTTPLTFPGRIIPGDGPIAVDSAGNVYVVTENPTTIILLDSKGNAMQRTLANPSAYVLAMTADAAGNVYIGTGWASPSQIWKLAK</sequence>
<keyword evidence="3" id="KW-0732">Signal</keyword>
<accession>A0A845G2E2</accession>
<dbReference type="InterPro" id="IPR011042">
    <property type="entry name" value="6-blade_b-propeller_TolB-like"/>
</dbReference>
<dbReference type="RefSeq" id="WP_161096249.1">
    <property type="nucleotide sequence ID" value="NZ_WWCW01000017.1"/>
</dbReference>
<dbReference type="EMBL" id="WWCW01000017">
    <property type="protein sequence ID" value="MYM87069.1"/>
    <property type="molecule type" value="Genomic_DNA"/>
</dbReference>
<gene>
    <name evidence="4" type="ORF">GTP91_07730</name>
</gene>
<evidence type="ECO:0000256" key="3">
    <source>
        <dbReference type="SAM" id="SignalP"/>
    </source>
</evidence>
<evidence type="ECO:0000313" key="4">
    <source>
        <dbReference type="EMBL" id="MYM87069.1"/>
    </source>
</evidence>
<feature type="repeat" description="NHL" evidence="2">
    <location>
        <begin position="246"/>
        <end position="275"/>
    </location>
</feature>
<evidence type="ECO:0000256" key="2">
    <source>
        <dbReference type="PROSITE-ProRule" id="PRU00504"/>
    </source>
</evidence>
<organism evidence="4 5">
    <name type="scientific">Duganella vulcania</name>
    <dbReference type="NCBI Taxonomy" id="2692166"/>
    <lineage>
        <taxon>Bacteria</taxon>
        <taxon>Pseudomonadati</taxon>
        <taxon>Pseudomonadota</taxon>
        <taxon>Betaproteobacteria</taxon>
        <taxon>Burkholderiales</taxon>
        <taxon>Oxalobacteraceae</taxon>
        <taxon>Telluria group</taxon>
        <taxon>Duganella</taxon>
    </lineage>
</organism>
<proteinExistence type="predicted"/>
<feature type="chain" id="PRO_5032510758" description="SMP-30/Gluconolactonase/LRE-like region domain-containing protein" evidence="3">
    <location>
        <begin position="24"/>
        <end position="403"/>
    </location>
</feature>
<evidence type="ECO:0000313" key="5">
    <source>
        <dbReference type="Proteomes" id="UP000470302"/>
    </source>
</evidence>
<protein>
    <recommendedName>
        <fullName evidence="6">SMP-30/Gluconolactonase/LRE-like region domain-containing protein</fullName>
    </recommendedName>
</protein>
<reference evidence="4 5" key="1">
    <citation type="submission" date="2020-01" db="EMBL/GenBank/DDBJ databases">
        <title>Novel species isolated from a subtropical stream in China.</title>
        <authorList>
            <person name="Lu H."/>
        </authorList>
    </citation>
    <scope>NUCLEOTIDE SEQUENCE [LARGE SCALE GENOMIC DNA]</scope>
    <source>
        <strain evidence="4 5">FT82W</strain>
    </source>
</reference>
<dbReference type="Proteomes" id="UP000470302">
    <property type="component" value="Unassembled WGS sequence"/>
</dbReference>
<keyword evidence="1" id="KW-0677">Repeat</keyword>
<dbReference type="InterPro" id="IPR001258">
    <property type="entry name" value="NHL_repeat"/>
</dbReference>
<dbReference type="AlphaFoldDB" id="A0A845G2E2"/>
<dbReference type="PANTHER" id="PTHR40274">
    <property type="entry name" value="VIRGINIAMYCIN B LYASE"/>
    <property type="match status" value="1"/>
</dbReference>
<dbReference type="PANTHER" id="PTHR40274:SF3">
    <property type="entry name" value="VIRGINIAMYCIN B LYASE"/>
    <property type="match status" value="1"/>
</dbReference>
<comment type="caution">
    <text evidence="4">The sequence shown here is derived from an EMBL/GenBank/DDBJ whole genome shotgun (WGS) entry which is preliminary data.</text>
</comment>
<dbReference type="PROSITE" id="PS51257">
    <property type="entry name" value="PROKAR_LIPOPROTEIN"/>
    <property type="match status" value="1"/>
</dbReference>
<evidence type="ECO:0008006" key="6">
    <source>
        <dbReference type="Google" id="ProtNLM"/>
    </source>
</evidence>
<dbReference type="InterPro" id="IPR051344">
    <property type="entry name" value="Vgb"/>
</dbReference>
<evidence type="ECO:0000256" key="1">
    <source>
        <dbReference type="ARBA" id="ARBA00022737"/>
    </source>
</evidence>
<name>A0A845G2E2_9BURK</name>